<accession>A0A8S0S4R6</accession>
<dbReference type="Proteomes" id="UP000594638">
    <property type="component" value="Unassembled WGS sequence"/>
</dbReference>
<evidence type="ECO:0000313" key="3">
    <source>
        <dbReference type="Proteomes" id="UP000594638"/>
    </source>
</evidence>
<dbReference type="OrthoDB" id="1916925at2759"/>
<dbReference type="Gramene" id="OE9A034427T3">
    <property type="protein sequence ID" value="OE9A034427C3"/>
    <property type="gene ID" value="OE9A034427"/>
</dbReference>
<dbReference type="GO" id="GO:0007346">
    <property type="term" value="P:regulation of mitotic cell cycle"/>
    <property type="evidence" value="ECO:0007669"/>
    <property type="project" value="InterPro"/>
</dbReference>
<dbReference type="PANTHER" id="PTHR35125">
    <property type="entry name" value="NEURON NAVIGATOR 1-LIKE-RELATED"/>
    <property type="match status" value="1"/>
</dbReference>
<evidence type="ECO:0000256" key="1">
    <source>
        <dbReference type="SAM" id="MobiDB-lite"/>
    </source>
</evidence>
<evidence type="ECO:0000313" key="2">
    <source>
        <dbReference type="EMBL" id="CAA2986718.1"/>
    </source>
</evidence>
<sequence length="210" mass="23660">MEKPLTQKPLFIQDENSTIQRKKAVVHGKSRSSKPISEKGGAALESRRALNDITNKSFLHPEASLKKKNSQTKKHNVLEEGSLHNHVIEAEESSKTKSVNANLNIAEEGFLHDHNKCIEAEKASVERHFWDIVLPGHDSAGPVPRLAKIDPDFSSLAELKEINEDWLNSSSWWKSPPRSPTCWDSPPASPFAWEHESVEFTLKEEDDCHV</sequence>
<feature type="region of interest" description="Disordered" evidence="1">
    <location>
        <begin position="24"/>
        <end position="73"/>
    </location>
</feature>
<organism evidence="2 3">
    <name type="scientific">Olea europaea subsp. europaea</name>
    <dbReference type="NCBI Taxonomy" id="158383"/>
    <lineage>
        <taxon>Eukaryota</taxon>
        <taxon>Viridiplantae</taxon>
        <taxon>Streptophyta</taxon>
        <taxon>Embryophyta</taxon>
        <taxon>Tracheophyta</taxon>
        <taxon>Spermatophyta</taxon>
        <taxon>Magnoliopsida</taxon>
        <taxon>eudicotyledons</taxon>
        <taxon>Gunneridae</taxon>
        <taxon>Pentapetalae</taxon>
        <taxon>asterids</taxon>
        <taxon>lamiids</taxon>
        <taxon>Lamiales</taxon>
        <taxon>Oleaceae</taxon>
        <taxon>Oleeae</taxon>
        <taxon>Olea</taxon>
    </lineage>
</organism>
<dbReference type="EMBL" id="CACTIH010003883">
    <property type="protein sequence ID" value="CAA2986718.1"/>
    <property type="molecule type" value="Genomic_DNA"/>
</dbReference>
<dbReference type="InterPro" id="IPR039326">
    <property type="entry name" value="Patronus"/>
</dbReference>
<reference evidence="2 3" key="1">
    <citation type="submission" date="2019-12" db="EMBL/GenBank/DDBJ databases">
        <authorList>
            <person name="Alioto T."/>
            <person name="Alioto T."/>
            <person name="Gomez Garrido J."/>
        </authorList>
    </citation>
    <scope>NUCLEOTIDE SEQUENCE [LARGE SCALE GENOMIC DNA]</scope>
</reference>
<protein>
    <submittedName>
        <fullName evidence="2">Uncharacterized protein</fullName>
    </submittedName>
</protein>
<dbReference type="AlphaFoldDB" id="A0A8S0S4R6"/>
<name>A0A8S0S4R6_OLEEU</name>
<gene>
    <name evidence="2" type="ORF">OLEA9_A034427</name>
</gene>
<proteinExistence type="predicted"/>
<dbReference type="PANTHER" id="PTHR35125:SF1">
    <property type="entry name" value="PROTEIN PATRONUS 2"/>
    <property type="match status" value="1"/>
</dbReference>
<keyword evidence="3" id="KW-1185">Reference proteome</keyword>
<comment type="caution">
    <text evidence="2">The sequence shown here is derived from an EMBL/GenBank/DDBJ whole genome shotgun (WGS) entry which is preliminary data.</text>
</comment>